<dbReference type="PANTHER" id="PTHR36986:SF1">
    <property type="entry name" value="UPF0643 PROTEIN PB2B2.08"/>
    <property type="match status" value="1"/>
</dbReference>
<dbReference type="GO" id="GO:0001732">
    <property type="term" value="P:formation of cytoplasmic translation initiation complex"/>
    <property type="evidence" value="ECO:0007669"/>
    <property type="project" value="UniProtKB-UniRule"/>
</dbReference>
<evidence type="ECO:0000256" key="4">
    <source>
        <dbReference type="HAMAP-Rule" id="MF_03007"/>
    </source>
</evidence>
<dbReference type="GO" id="GO:0005852">
    <property type="term" value="C:eukaryotic translation initiation factor 3 complex"/>
    <property type="evidence" value="ECO:0007669"/>
    <property type="project" value="UniProtKB-UniRule"/>
</dbReference>
<keyword evidence="8" id="KW-1185">Reference proteome</keyword>
<feature type="domain" description="MPN" evidence="6">
    <location>
        <begin position="333"/>
        <end position="481"/>
    </location>
</feature>
<gene>
    <name evidence="7" type="ORF">Triagg1_10772</name>
</gene>
<evidence type="ECO:0000256" key="2">
    <source>
        <dbReference type="ARBA" id="ARBA00022540"/>
    </source>
</evidence>
<feature type="region of interest" description="Disordered" evidence="5">
    <location>
        <begin position="281"/>
        <end position="310"/>
    </location>
</feature>
<dbReference type="PANTHER" id="PTHR36986">
    <property type="entry name" value="UPF0643 PROTEIN PB2B2.08"/>
    <property type="match status" value="1"/>
</dbReference>
<sequence length="679" mass="76458">MAASVELVQPVDVALLPKEATPVLELNPFDEERFIVKSPYTDKEHLLDLDTLSHEGAILARALQSFKSIRDDYATAPYVESFNWPEVLDEVKRLVQQSGRPFREISFYIVAFRSQIKPSTHYGDLGVLDKASHAEAVASGGFLKYWFGSPDSELRNLATCVWRSREDAMLGGRGPAHRKAVGATRNLYAFWKIDQHRLTIRDNADDWVIEDWDFDLRECWRTQKVGGLAAYLAPSNSAAAHRPEPTTPTNLVGEKFDIPNTKSERSLKLIIQRLSASTSARHPPFLSATPHRISQNERSSERRAFPGGAGRCSGELQLALPHLASMKKMQRTTDNPAKVILKIARHCSSTFPTVATGSLVGMDQNGTLEITNTFAFPTVDNSSADTHQSDATNAAAAAPRAKANITYQGEMIRHLKEVNVDANNVGWYTSATMGNFVNLAFIENQFHYQKDNEKTIALVYDTSRSSQGTLALKAYRLTNLFMTVYKEGKFTTESLQKSKLSFRDILQEYPLNVYNSHLLTSFLHQLPSPAIASEAKEPTLSELNNDRIKAPLYPSIENLDLSVDPFLEKTCDLLLESIESHYVELNNFQFYQRQLAREQTKITQWQAKRKAENAQRTLAKQAPLPEDEWQRLFKLPQEPSRLEGMLNAKQVEQYSKQVDGFTANISAKMFAVRENLLPQ</sequence>
<organism evidence="7 8">
    <name type="scientific">Trichoderma aggressivum f. europaeum</name>
    <dbReference type="NCBI Taxonomy" id="173218"/>
    <lineage>
        <taxon>Eukaryota</taxon>
        <taxon>Fungi</taxon>
        <taxon>Dikarya</taxon>
        <taxon>Ascomycota</taxon>
        <taxon>Pezizomycotina</taxon>
        <taxon>Sordariomycetes</taxon>
        <taxon>Hypocreomycetidae</taxon>
        <taxon>Hypocreales</taxon>
        <taxon>Hypocreaceae</taxon>
        <taxon>Trichoderma</taxon>
    </lineage>
</organism>
<dbReference type="Pfam" id="PF19445">
    <property type="entry name" value="eIF3h_C"/>
    <property type="match status" value="1"/>
</dbReference>
<dbReference type="GO" id="GO:0008237">
    <property type="term" value="F:metallopeptidase activity"/>
    <property type="evidence" value="ECO:0007669"/>
    <property type="project" value="InterPro"/>
</dbReference>
<feature type="compositionally biased region" description="Basic and acidic residues" evidence="5">
    <location>
        <begin position="294"/>
        <end position="304"/>
    </location>
</feature>
<dbReference type="GO" id="GO:0033290">
    <property type="term" value="C:eukaryotic 48S preinitiation complex"/>
    <property type="evidence" value="ECO:0007669"/>
    <property type="project" value="UniProtKB-UniRule"/>
</dbReference>
<dbReference type="RefSeq" id="XP_062750270.1">
    <property type="nucleotide sequence ID" value="XM_062894880.1"/>
</dbReference>
<dbReference type="PROSITE" id="PS50249">
    <property type="entry name" value="MPN"/>
    <property type="match status" value="1"/>
</dbReference>
<comment type="function">
    <text evidence="4">Component of the eukaryotic translation initiation factor 3 (eIF-3) complex, which is involved in protein synthesis of a specialized repertoire of mRNAs and, together with other initiation factors, stimulates binding of mRNA and methionyl-tRNAi to the 40S ribosome. The eIF-3 complex specifically targets and initiates translation of a subset of mRNAs involved in cell proliferation.</text>
</comment>
<dbReference type="FunFam" id="3.40.140.10:FF:000052">
    <property type="entry name" value="Eukaryotic translation initiation factor 3 subunit H"/>
    <property type="match status" value="1"/>
</dbReference>
<keyword evidence="2 4" id="KW-0396">Initiation factor</keyword>
<evidence type="ECO:0000313" key="8">
    <source>
        <dbReference type="Proteomes" id="UP001273209"/>
    </source>
</evidence>
<dbReference type="InterPro" id="IPR045810">
    <property type="entry name" value="eIF3h_C"/>
</dbReference>
<comment type="caution">
    <text evidence="7">The sequence shown here is derived from an EMBL/GenBank/DDBJ whole genome shotgun (WGS) entry which is preliminary data.</text>
</comment>
<proteinExistence type="inferred from homology"/>
<dbReference type="SMART" id="SM00232">
    <property type="entry name" value="JAB_MPN"/>
    <property type="match status" value="1"/>
</dbReference>
<dbReference type="AlphaFoldDB" id="A0AAE1IWI1"/>
<dbReference type="InterPro" id="IPR000555">
    <property type="entry name" value="JAMM/MPN+_dom"/>
</dbReference>
<dbReference type="Proteomes" id="UP001273209">
    <property type="component" value="Unassembled WGS sequence"/>
</dbReference>
<reference evidence="7" key="1">
    <citation type="submission" date="2023-11" db="EMBL/GenBank/DDBJ databases">
        <title>The genome sequences of three competitors of mushroom-forming fungi.</title>
        <authorList>
            <person name="Beijen E."/>
            <person name="Ohm R.A."/>
        </authorList>
    </citation>
    <scope>NUCLEOTIDE SEQUENCE</scope>
    <source>
        <strain evidence="7">CBS 100526</strain>
    </source>
</reference>
<dbReference type="EMBL" id="JAWRVG010000085">
    <property type="protein sequence ID" value="KAK4060453.1"/>
    <property type="molecule type" value="Genomic_DNA"/>
</dbReference>
<evidence type="ECO:0000313" key="7">
    <source>
        <dbReference type="EMBL" id="KAK4060453.1"/>
    </source>
</evidence>
<comment type="subunit">
    <text evidence="4">Component of the eukaryotic translation initiation factor 3 (eIF-3) complex.</text>
</comment>
<accession>A0AAE1IWI1</accession>
<dbReference type="Pfam" id="PF01398">
    <property type="entry name" value="JAB"/>
    <property type="match status" value="1"/>
</dbReference>
<keyword evidence="3 4" id="KW-0648">Protein biosynthesis</keyword>
<dbReference type="HAMAP" id="MF_03007">
    <property type="entry name" value="eIF3h"/>
    <property type="match status" value="1"/>
</dbReference>
<evidence type="ECO:0000256" key="3">
    <source>
        <dbReference type="ARBA" id="ARBA00022917"/>
    </source>
</evidence>
<dbReference type="GO" id="GO:0016282">
    <property type="term" value="C:eukaryotic 43S preinitiation complex"/>
    <property type="evidence" value="ECO:0007669"/>
    <property type="project" value="UniProtKB-UniRule"/>
</dbReference>
<dbReference type="GeneID" id="87914785"/>
<evidence type="ECO:0000256" key="5">
    <source>
        <dbReference type="SAM" id="MobiDB-lite"/>
    </source>
</evidence>
<name>A0AAE1IWI1_9HYPO</name>
<keyword evidence="1 4" id="KW-0963">Cytoplasm</keyword>
<evidence type="ECO:0000256" key="1">
    <source>
        <dbReference type="ARBA" id="ARBA00022490"/>
    </source>
</evidence>
<dbReference type="InterPro" id="IPR027524">
    <property type="entry name" value="eIF3h"/>
</dbReference>
<comment type="similarity">
    <text evidence="4">Belongs to the eIF-3 subunit H family.</text>
</comment>
<comment type="subcellular location">
    <subcellularLocation>
        <location evidence="4">Cytoplasm</location>
    </subcellularLocation>
</comment>
<protein>
    <recommendedName>
        <fullName evidence="4">Eukaryotic translation initiation factor 3 subunit H</fullName>
        <shortName evidence="4">eIF3h</shortName>
    </recommendedName>
</protein>
<dbReference type="CDD" id="cd08065">
    <property type="entry name" value="MPN_eIF3h"/>
    <property type="match status" value="1"/>
</dbReference>
<evidence type="ECO:0000259" key="6">
    <source>
        <dbReference type="PROSITE" id="PS50249"/>
    </source>
</evidence>
<dbReference type="Gene3D" id="3.40.140.10">
    <property type="entry name" value="Cytidine Deaminase, domain 2"/>
    <property type="match status" value="1"/>
</dbReference>
<dbReference type="InterPro" id="IPR037518">
    <property type="entry name" value="MPN"/>
</dbReference>
<dbReference type="GO" id="GO:0003743">
    <property type="term" value="F:translation initiation factor activity"/>
    <property type="evidence" value="ECO:0007669"/>
    <property type="project" value="UniProtKB-UniRule"/>
</dbReference>